<evidence type="ECO:0000259" key="5">
    <source>
        <dbReference type="Pfam" id="PF14616"/>
    </source>
</evidence>
<evidence type="ECO:0000313" key="6">
    <source>
        <dbReference type="EMBL" id="KGG52456.1"/>
    </source>
</evidence>
<dbReference type="EMBL" id="JMKJ01000077">
    <property type="protein sequence ID" value="KGG52456.1"/>
    <property type="molecule type" value="Genomic_DNA"/>
</dbReference>
<dbReference type="PANTHER" id="PTHR15526">
    <property type="entry name" value="MUSKELIN"/>
    <property type="match status" value="1"/>
</dbReference>
<name>A0A098VXJ4_9MICR</name>
<dbReference type="InterPro" id="IPR028012">
    <property type="entry name" value="Rua1_C"/>
</dbReference>
<dbReference type="Pfam" id="PF14616">
    <property type="entry name" value="Rua1_C"/>
    <property type="match status" value="1"/>
</dbReference>
<protein>
    <submittedName>
        <fullName evidence="6">Uncharacterized protein</fullName>
    </submittedName>
</protein>
<dbReference type="OrthoDB" id="5595379at2759"/>
<comment type="caution">
    <text evidence="6">The sequence shown here is derived from an EMBL/GenBank/DDBJ whole genome shotgun (WGS) entry which is preliminary data.</text>
</comment>
<evidence type="ECO:0000256" key="2">
    <source>
        <dbReference type="ARBA" id="ARBA00022737"/>
    </source>
</evidence>
<organism evidence="6 7">
    <name type="scientific">Mitosporidium daphniae</name>
    <dbReference type="NCBI Taxonomy" id="1485682"/>
    <lineage>
        <taxon>Eukaryota</taxon>
        <taxon>Fungi</taxon>
        <taxon>Fungi incertae sedis</taxon>
        <taxon>Microsporidia</taxon>
        <taxon>Mitosporidium</taxon>
    </lineage>
</organism>
<dbReference type="InterPro" id="IPR010565">
    <property type="entry name" value="Muskelin_N"/>
</dbReference>
<dbReference type="Pfam" id="PF06588">
    <property type="entry name" value="Muskelin_N"/>
    <property type="match status" value="1"/>
</dbReference>
<reference evidence="6 7" key="1">
    <citation type="submission" date="2014-04" db="EMBL/GenBank/DDBJ databases">
        <title>A new species of microsporidia sheds light on the evolution of extreme parasitism.</title>
        <authorList>
            <person name="Haag K.L."/>
            <person name="James T.Y."/>
            <person name="Larsson R."/>
            <person name="Schaer T.M."/>
            <person name="Refardt D."/>
            <person name="Pombert J.-F."/>
            <person name="Ebert D."/>
        </authorList>
    </citation>
    <scope>NUCLEOTIDE SEQUENCE [LARGE SCALE GENOMIC DNA]</scope>
    <source>
        <strain evidence="6 7">UGP3</strain>
        <tissue evidence="6">Spores</tissue>
    </source>
</reference>
<dbReference type="Gene3D" id="2.60.120.260">
    <property type="entry name" value="Galactose-binding domain-like"/>
    <property type="match status" value="1"/>
</dbReference>
<sequence>MNNDVSIASAAKCPNAADVDESPELIYALWELSSRYSERASKLLKRSNESAVEVEKKTLLKGYAELVTSALKCLVEALEAIQKCPLIDDKAKLCYEFASYERLFFTKFEFSLDFNGMEECLVKAMEAQKAAFLQPAVEKMRELSSIFLIHSSSPLFSASDFHGAQQTINLNVKPGERLEYFEHDIAFPAKSIFKSTSSCESSCSSFPELSAPTTDASALYTSKSKMPCTFASPSASLSAATPSLFSAALQVYSHSNRPPLKEINCNSHQGGLPVEPLISFCKASDQMGTGQHCFPVSHNGQSILSDCGKNIQPFQDFENNRRRPLSPPLSNTSGPSSSEQILESRSSIYKKTPRFSGDLYKPSFVRGSGSEREGRCELCSPPVWLNLKRSTYWYHMNFTHGISSKTGRPYPDPLYVKASPLHCGAEPEKKQVLEAFCRNCRGWISITIPLVKICQFSDVPVFSYDRSNFSDWFKHLQKCLSHAIKAQLNLAANSPCIIHHMHTFYSAIFCNLWNLNGLIWVAIHLYYPEMVTEATYIFSSSLPKTSSPQPPLDILSISIYDYSGYVKDFHPTNILLNNPQDQASRWSSSAKDLNQFITLRIAPKTQSSLMLPLATVQEITFGKYHLPHVCNLKEFKVFVSVDGREWREALHQGLKNDGISETFPLRYFIDPTTTPSFIYPVQFVKIVPISTWGIGFNFGIWFVQLKGTQERTQISASLERYVKSQYMKGCLATSSAMMLPKRPPGIKVEKDFEEFFHHLYDQIEEMKYGKDLYSLILEIRNTSLLDPLDVDTLDKKIETVCSPEVLKSGQGFRSIFRSEWTQIERKDGDPWPAARGGHQLVYDRVTKNLLLFGGWDGNKEFADFWSFDCSSRRWTMISPDTSVEGGPSPRSVHRCIIDASGRFMYCLGRYFSPDRHSSEASTSCDFYRCDLSSFTWELLSTNTKPMFSGLFSFSVSTKKWKQHLSDLSEETSMLLSRVSFMMFLGEMRNGADEVHSLLIIINGQRHLEEMHDAVIYDLDEERIVDISNLNFFKKSLKTLDFLTKSPSFSMKGHLFKGGSDGGGGRIVVLAPSKDNSRFSVFLHMFGRETILDPCSETNSNWGSWQQIDEMNIEETSERNDNSAPIMRYAFNLAGDDTQVERECFLAVDAVAFWWNNCFWRQKRRARRRNQKSGGHVAIDAAPKMAIRFCSRNEGPGPPVHSDGEWRIPTESQSEALRYLREQMEPYVSCSSPVVKQILSALPECLFLGPTSSIFAKDSSSLDLEDLSVLNGKYAQDPVQFAKARTIIECRKTLIKELLAYA</sequence>
<dbReference type="Gene3D" id="2.120.10.80">
    <property type="entry name" value="Kelch-type beta propeller"/>
    <property type="match status" value="1"/>
</dbReference>
<feature type="domain" description="Transcription regulator Rua1 C-terminal" evidence="5">
    <location>
        <begin position="358"/>
        <end position="479"/>
    </location>
</feature>
<keyword evidence="7" id="KW-1185">Reference proteome</keyword>
<dbReference type="VEuPathDB" id="MicrosporidiaDB:DI09_16p100"/>
<dbReference type="InterPro" id="IPR008979">
    <property type="entry name" value="Galactose-bd-like_sf"/>
</dbReference>
<proteinExistence type="predicted"/>
<dbReference type="Pfam" id="PF24681">
    <property type="entry name" value="Kelch_KLHDC2_KLHL20_DRC7"/>
    <property type="match status" value="1"/>
</dbReference>
<dbReference type="InterPro" id="IPR052456">
    <property type="entry name" value="CTLH_complex_component"/>
</dbReference>
<dbReference type="HOGENOM" id="CLU_261450_0_0_1"/>
<keyword evidence="1" id="KW-0880">Kelch repeat</keyword>
<keyword evidence="2" id="KW-0677">Repeat</keyword>
<evidence type="ECO:0000313" key="7">
    <source>
        <dbReference type="Proteomes" id="UP000029725"/>
    </source>
</evidence>
<dbReference type="GO" id="GO:0005737">
    <property type="term" value="C:cytoplasm"/>
    <property type="evidence" value="ECO:0007669"/>
    <property type="project" value="TreeGrafter"/>
</dbReference>
<evidence type="ECO:0000256" key="3">
    <source>
        <dbReference type="SAM" id="MobiDB-lite"/>
    </source>
</evidence>
<feature type="region of interest" description="Disordered" evidence="3">
    <location>
        <begin position="318"/>
        <end position="343"/>
    </location>
</feature>
<evidence type="ECO:0000256" key="1">
    <source>
        <dbReference type="ARBA" id="ARBA00022441"/>
    </source>
</evidence>
<dbReference type="PANTHER" id="PTHR15526:SF5">
    <property type="entry name" value="MUSKELIN"/>
    <property type="match status" value="1"/>
</dbReference>
<dbReference type="SUPFAM" id="SSF117281">
    <property type="entry name" value="Kelch motif"/>
    <property type="match status" value="1"/>
</dbReference>
<evidence type="ECO:0000259" key="4">
    <source>
        <dbReference type="Pfam" id="PF06588"/>
    </source>
</evidence>
<gene>
    <name evidence="6" type="ORF">DI09_16p100</name>
</gene>
<dbReference type="Proteomes" id="UP000029725">
    <property type="component" value="Unassembled WGS sequence"/>
</dbReference>
<dbReference type="RefSeq" id="XP_013238883.1">
    <property type="nucleotide sequence ID" value="XM_013383429.1"/>
</dbReference>
<dbReference type="GeneID" id="25258629"/>
<dbReference type="InterPro" id="IPR015915">
    <property type="entry name" value="Kelch-typ_b-propeller"/>
</dbReference>
<accession>A0A098VXJ4</accession>
<dbReference type="SUPFAM" id="SSF49785">
    <property type="entry name" value="Galactose-binding domain-like"/>
    <property type="match status" value="1"/>
</dbReference>
<feature type="domain" description="Muskelin N-terminal" evidence="4">
    <location>
        <begin position="554"/>
        <end position="730"/>
    </location>
</feature>